<protein>
    <recommendedName>
        <fullName evidence="3">Peptidase M11 gametolysin domain-containing protein</fullName>
    </recommendedName>
</protein>
<evidence type="ECO:0000256" key="1">
    <source>
        <dbReference type="SAM" id="MobiDB-lite"/>
    </source>
</evidence>
<organism evidence="4 5">
    <name type="scientific">Chaetoceros tenuissimus</name>
    <dbReference type="NCBI Taxonomy" id="426638"/>
    <lineage>
        <taxon>Eukaryota</taxon>
        <taxon>Sar</taxon>
        <taxon>Stramenopiles</taxon>
        <taxon>Ochrophyta</taxon>
        <taxon>Bacillariophyta</taxon>
        <taxon>Coscinodiscophyceae</taxon>
        <taxon>Chaetocerotophycidae</taxon>
        <taxon>Chaetocerotales</taxon>
        <taxon>Chaetocerotaceae</taxon>
        <taxon>Chaetoceros</taxon>
    </lineage>
</organism>
<feature type="compositionally biased region" description="Low complexity" evidence="1">
    <location>
        <begin position="598"/>
        <end position="653"/>
    </location>
</feature>
<feature type="domain" description="Peptidase M11 gametolysin" evidence="3">
    <location>
        <begin position="165"/>
        <end position="332"/>
    </location>
</feature>
<dbReference type="InterPro" id="IPR008752">
    <property type="entry name" value="Peptidase_M11"/>
</dbReference>
<dbReference type="Pfam" id="PF05548">
    <property type="entry name" value="Peptidase_M11"/>
    <property type="match status" value="1"/>
</dbReference>
<proteinExistence type="predicted"/>
<name>A0AAD3H879_9STRA</name>
<evidence type="ECO:0000313" key="4">
    <source>
        <dbReference type="EMBL" id="GFH53613.1"/>
    </source>
</evidence>
<dbReference type="PROSITE" id="PS51257">
    <property type="entry name" value="PROKAR_LIPOPROTEIN"/>
    <property type="match status" value="1"/>
</dbReference>
<accession>A0AAD3H879</accession>
<gene>
    <name evidence="4" type="ORF">CTEN210_10089</name>
</gene>
<dbReference type="InterPro" id="IPR024079">
    <property type="entry name" value="MetalloPept_cat_dom_sf"/>
</dbReference>
<dbReference type="EMBL" id="BLLK01000047">
    <property type="protein sequence ID" value="GFH53613.1"/>
    <property type="molecule type" value="Genomic_DNA"/>
</dbReference>
<feature type="signal peptide" evidence="2">
    <location>
        <begin position="1"/>
        <end position="22"/>
    </location>
</feature>
<dbReference type="GO" id="GO:0008237">
    <property type="term" value="F:metallopeptidase activity"/>
    <property type="evidence" value="ECO:0007669"/>
    <property type="project" value="InterPro"/>
</dbReference>
<evidence type="ECO:0000256" key="2">
    <source>
        <dbReference type="SAM" id="SignalP"/>
    </source>
</evidence>
<feature type="chain" id="PRO_5042249084" description="Peptidase M11 gametolysin domain-containing protein" evidence="2">
    <location>
        <begin position="23"/>
        <end position="752"/>
    </location>
</feature>
<keyword evidence="5" id="KW-1185">Reference proteome</keyword>
<evidence type="ECO:0000259" key="3">
    <source>
        <dbReference type="Pfam" id="PF05548"/>
    </source>
</evidence>
<sequence length="752" mass="81229">MFFSKNIITIYTLVACLSPVASERHLRSRKSSDAPLDCTLLQTETQFAGNQPEEHMWECEVDPNSKRDAGNILNLNINLDEYRDHDIGSIESGSTILHANSAVVSNSKAIVRGDIKFEKNSRRNLASLGDRDVLVVRIQAQDSITSPSSEDLSREVFGIADSTGNTGGINLSSGFAGCSYDKLTFNPTSYNKANNGVYTVTINESVANQKFTDVRNTVLNQLRADFGNNDLNSMFDHVMLCMPPGTVSNSGSPNWAAYGIVNGYVTIYNDNWCMSVSANIHEIGHNLGLRHSNEGAQSYEDKTGLMGSSYMSTTAPKMCFNTAKHHQLGWFSDKENVVKPLEQNFYEGKLIGFVDYQHSNAPSDASVITKVEGHNVDFFVGFNVKAGINSQNQESDAANKVTVHSVGTSSPMGESDLVAKLGAGESYEIVDFGGHTDTAVIRVDYIDMNANPPVANISINIMKCTSDSDCDDGSLFTNDTCNISTGMCVHTPTNDQAAGTMKMALLTDRYPGETSWKIVDNCNNDAIVMSGSGYKNRFETIEVSKELPSSQYTLTIEDTYGDGICCGQGAGSYEITFNDEVVASGGQFKKNESKTWGSCSSIPNTPSPTSSPTGSPTKSPTSSPTASPSMSPSSSPSSQPTSQPSASPTASPTSCESTYDLLLVATDAAIGDASWSFHYDMDTDITVEENLRSYDSNGLYLESGCLPKNCFNFSIKNVEYYELKIDGVSIAKSDSFVSDELSLFGTCQEIGL</sequence>
<reference evidence="4 5" key="1">
    <citation type="journal article" date="2021" name="Sci. Rep.">
        <title>The genome of the diatom Chaetoceros tenuissimus carries an ancient integrated fragment of an extant virus.</title>
        <authorList>
            <person name="Hongo Y."/>
            <person name="Kimura K."/>
            <person name="Takaki Y."/>
            <person name="Yoshida Y."/>
            <person name="Baba S."/>
            <person name="Kobayashi G."/>
            <person name="Nagasaki K."/>
            <person name="Hano T."/>
            <person name="Tomaru Y."/>
        </authorList>
    </citation>
    <scope>NUCLEOTIDE SEQUENCE [LARGE SCALE GENOMIC DNA]</scope>
    <source>
        <strain evidence="4 5">NIES-3715</strain>
    </source>
</reference>
<dbReference type="Gene3D" id="3.40.390.10">
    <property type="entry name" value="Collagenase (Catalytic Domain)"/>
    <property type="match status" value="1"/>
</dbReference>
<feature type="region of interest" description="Disordered" evidence="1">
    <location>
        <begin position="591"/>
        <end position="653"/>
    </location>
</feature>
<evidence type="ECO:0000313" key="5">
    <source>
        <dbReference type="Proteomes" id="UP001054902"/>
    </source>
</evidence>
<dbReference type="SUPFAM" id="SSF55486">
    <property type="entry name" value="Metalloproteases ('zincins'), catalytic domain"/>
    <property type="match status" value="1"/>
</dbReference>
<keyword evidence="2" id="KW-0732">Signal</keyword>
<comment type="caution">
    <text evidence="4">The sequence shown here is derived from an EMBL/GenBank/DDBJ whole genome shotgun (WGS) entry which is preliminary data.</text>
</comment>
<dbReference type="Proteomes" id="UP001054902">
    <property type="component" value="Unassembled WGS sequence"/>
</dbReference>
<dbReference type="AlphaFoldDB" id="A0AAD3H879"/>